<dbReference type="PANTHER" id="PTHR11668:SF300">
    <property type="entry name" value="SERINE_THREONINE-PROTEIN PHOSPHATASE"/>
    <property type="match status" value="1"/>
</dbReference>
<evidence type="ECO:0000256" key="4">
    <source>
        <dbReference type="ARBA" id="ARBA00022912"/>
    </source>
</evidence>
<dbReference type="GO" id="GO:0005737">
    <property type="term" value="C:cytoplasm"/>
    <property type="evidence" value="ECO:0007669"/>
    <property type="project" value="TreeGrafter"/>
</dbReference>
<dbReference type="RefSeq" id="XP_068347222.1">
    <property type="nucleotide sequence ID" value="XM_068495985.1"/>
</dbReference>
<evidence type="ECO:0000313" key="11">
    <source>
        <dbReference type="Proteomes" id="UP000179807"/>
    </source>
</evidence>
<dbReference type="EMBL" id="MLAK01001348">
    <property type="protein sequence ID" value="OHS94085.1"/>
    <property type="molecule type" value="Genomic_DNA"/>
</dbReference>
<dbReference type="GeneID" id="94830689"/>
<dbReference type="VEuPathDB" id="TrichDB:TRFO_11339"/>
<evidence type="ECO:0000259" key="9">
    <source>
        <dbReference type="PROSITE" id="PS00125"/>
    </source>
</evidence>
<name>A0A1J4J9I1_9EUKA</name>
<evidence type="ECO:0000256" key="5">
    <source>
        <dbReference type="ARBA" id="ARBA00023211"/>
    </source>
</evidence>
<comment type="catalytic activity">
    <reaction evidence="7 8">
        <text>O-phospho-L-threonyl-[protein] + H2O = L-threonyl-[protein] + phosphate</text>
        <dbReference type="Rhea" id="RHEA:47004"/>
        <dbReference type="Rhea" id="RHEA-COMP:11060"/>
        <dbReference type="Rhea" id="RHEA-COMP:11605"/>
        <dbReference type="ChEBI" id="CHEBI:15377"/>
        <dbReference type="ChEBI" id="CHEBI:30013"/>
        <dbReference type="ChEBI" id="CHEBI:43474"/>
        <dbReference type="ChEBI" id="CHEBI:61977"/>
        <dbReference type="EC" id="3.1.3.16"/>
    </reaction>
</comment>
<dbReference type="SMART" id="SM00156">
    <property type="entry name" value="PP2Ac"/>
    <property type="match status" value="1"/>
</dbReference>
<evidence type="ECO:0000256" key="7">
    <source>
        <dbReference type="ARBA" id="ARBA00048336"/>
    </source>
</evidence>
<dbReference type="GO" id="GO:0005634">
    <property type="term" value="C:nucleus"/>
    <property type="evidence" value="ECO:0007669"/>
    <property type="project" value="TreeGrafter"/>
</dbReference>
<evidence type="ECO:0000256" key="8">
    <source>
        <dbReference type="RuleBase" id="RU004273"/>
    </source>
</evidence>
<dbReference type="PROSITE" id="PS00125">
    <property type="entry name" value="SER_THR_PHOSPHATASE"/>
    <property type="match status" value="1"/>
</dbReference>
<comment type="catalytic activity">
    <reaction evidence="6">
        <text>O-phospho-L-seryl-[protein] + H2O = L-seryl-[protein] + phosphate</text>
        <dbReference type="Rhea" id="RHEA:20629"/>
        <dbReference type="Rhea" id="RHEA-COMP:9863"/>
        <dbReference type="Rhea" id="RHEA-COMP:11604"/>
        <dbReference type="ChEBI" id="CHEBI:15377"/>
        <dbReference type="ChEBI" id="CHEBI:29999"/>
        <dbReference type="ChEBI" id="CHEBI:43474"/>
        <dbReference type="ChEBI" id="CHEBI:83421"/>
        <dbReference type="EC" id="3.1.3.16"/>
    </reaction>
</comment>
<dbReference type="SUPFAM" id="SSF56300">
    <property type="entry name" value="Metallo-dependent phosphatases"/>
    <property type="match status" value="1"/>
</dbReference>
<reference evidence="10" key="1">
    <citation type="submission" date="2016-10" db="EMBL/GenBank/DDBJ databases">
        <authorList>
            <person name="Benchimol M."/>
            <person name="Almeida L.G."/>
            <person name="Vasconcelos A.T."/>
            <person name="Perreira-Neves A."/>
            <person name="Rosa I.A."/>
            <person name="Tasca T."/>
            <person name="Bogo M.R."/>
            <person name="de Souza W."/>
        </authorList>
    </citation>
    <scope>NUCLEOTIDE SEQUENCE [LARGE SCALE GENOMIC DNA]</scope>
    <source>
        <strain evidence="10">K</strain>
    </source>
</reference>
<dbReference type="InterPro" id="IPR006186">
    <property type="entry name" value="Ser/Thr-sp_prot-phosphatase"/>
</dbReference>
<keyword evidence="3 8" id="KW-0378">Hydrolase</keyword>
<sequence length="421" mass="47544">MGEYNKILSHFLRYSIEQLDDIACLRQRLVLPNIPPSTIDQILRESLLLFKNEPSMLTLKGPIIVVGDLHGHLLDLLRIIQSQGLPSEKNQYLFLGDIVDRGEFSFETAIMILLLKLIYPSDVFLIRGNHEFYQMGQQFGFFTEITDNFPGTDIFFDFMKTFSQIPISAIINDSFFCVHGGIGPNIFSRLQFENIQRPIVEFNDPMITSILWSDPSDSVADFQPSKRGSGYFFGQNPLETFLKDTNTKAMIRGHECVTQGVKKMFDDKVITVFSASNYCGYSANNSGILKIGKSDVMKTIIFDPYRYIKRKEALFVDMIDSMITPSISAAKSLLDISPIRKPMLGSNRRVSIGSANNPYANQVNFQQNNQTNNVVSFSEESNNVAKCLTPKARAKNVNKFETKSISRKSLPSKSVINSLLK</sequence>
<protein>
    <recommendedName>
        <fullName evidence="8">Serine/threonine-protein phosphatase</fullName>
        <ecNumber evidence="8">3.1.3.16</ecNumber>
    </recommendedName>
</protein>
<keyword evidence="5" id="KW-0464">Manganese</keyword>
<comment type="similarity">
    <text evidence="8">Belongs to the PPP phosphatase family.</text>
</comment>
<dbReference type="InterPro" id="IPR004843">
    <property type="entry name" value="Calcineurin-like_PHP"/>
</dbReference>
<evidence type="ECO:0000256" key="3">
    <source>
        <dbReference type="ARBA" id="ARBA00022801"/>
    </source>
</evidence>
<feature type="domain" description="Serine/threonine specific protein phosphatases" evidence="9">
    <location>
        <begin position="126"/>
        <end position="131"/>
    </location>
</feature>
<keyword evidence="2" id="KW-0479">Metal-binding</keyword>
<organism evidence="10 11">
    <name type="scientific">Tritrichomonas foetus</name>
    <dbReference type="NCBI Taxonomy" id="1144522"/>
    <lineage>
        <taxon>Eukaryota</taxon>
        <taxon>Metamonada</taxon>
        <taxon>Parabasalia</taxon>
        <taxon>Tritrichomonadida</taxon>
        <taxon>Tritrichomonadidae</taxon>
        <taxon>Tritrichomonas</taxon>
    </lineage>
</organism>
<proteinExistence type="inferred from homology"/>
<dbReference type="PRINTS" id="PR00114">
    <property type="entry name" value="STPHPHTASE"/>
</dbReference>
<dbReference type="GO" id="GO:0004722">
    <property type="term" value="F:protein serine/threonine phosphatase activity"/>
    <property type="evidence" value="ECO:0007669"/>
    <property type="project" value="UniProtKB-EC"/>
</dbReference>
<evidence type="ECO:0000256" key="2">
    <source>
        <dbReference type="ARBA" id="ARBA00022723"/>
    </source>
</evidence>
<evidence type="ECO:0000256" key="6">
    <source>
        <dbReference type="ARBA" id="ARBA00047761"/>
    </source>
</evidence>
<keyword evidence="11" id="KW-1185">Reference proteome</keyword>
<comment type="caution">
    <text evidence="10">The sequence shown here is derived from an EMBL/GenBank/DDBJ whole genome shotgun (WGS) entry which is preliminary data.</text>
</comment>
<dbReference type="Gene3D" id="3.60.21.10">
    <property type="match status" value="1"/>
</dbReference>
<dbReference type="EC" id="3.1.3.16" evidence="8"/>
<evidence type="ECO:0000256" key="1">
    <source>
        <dbReference type="ARBA" id="ARBA00001936"/>
    </source>
</evidence>
<accession>A0A1J4J9I1</accession>
<dbReference type="Proteomes" id="UP000179807">
    <property type="component" value="Unassembled WGS sequence"/>
</dbReference>
<comment type="cofactor">
    <cofactor evidence="1">
        <name>Mn(2+)</name>
        <dbReference type="ChEBI" id="CHEBI:29035"/>
    </cofactor>
</comment>
<gene>
    <name evidence="10" type="ORF">TRFO_11339</name>
</gene>
<dbReference type="InterPro" id="IPR029052">
    <property type="entry name" value="Metallo-depent_PP-like"/>
</dbReference>
<evidence type="ECO:0000313" key="10">
    <source>
        <dbReference type="EMBL" id="OHS94085.1"/>
    </source>
</evidence>
<dbReference type="Pfam" id="PF00149">
    <property type="entry name" value="Metallophos"/>
    <property type="match status" value="1"/>
</dbReference>
<dbReference type="AlphaFoldDB" id="A0A1J4J9I1"/>
<dbReference type="CDD" id="cd00144">
    <property type="entry name" value="MPP_PPP_family"/>
    <property type="match status" value="1"/>
</dbReference>
<keyword evidence="4" id="KW-0904">Protein phosphatase</keyword>
<dbReference type="PANTHER" id="PTHR11668">
    <property type="entry name" value="SERINE/THREONINE PROTEIN PHOSPHATASE"/>
    <property type="match status" value="1"/>
</dbReference>
<dbReference type="GO" id="GO:0046872">
    <property type="term" value="F:metal ion binding"/>
    <property type="evidence" value="ECO:0007669"/>
    <property type="project" value="UniProtKB-KW"/>
</dbReference>
<dbReference type="InterPro" id="IPR050341">
    <property type="entry name" value="PP1_catalytic_subunit"/>
</dbReference>